<evidence type="ECO:0000313" key="2">
    <source>
        <dbReference type="EMBL" id="BAY86165.1"/>
    </source>
</evidence>
<evidence type="ECO:0000256" key="1">
    <source>
        <dbReference type="SAM" id="Coils"/>
    </source>
</evidence>
<dbReference type="Proteomes" id="UP000218418">
    <property type="component" value="Chromosome"/>
</dbReference>
<proteinExistence type="predicted"/>
<dbReference type="AlphaFoldDB" id="A0A1Z4LY38"/>
<protein>
    <recommendedName>
        <fullName evidence="4">DUF1350 domain-containing protein</fullName>
    </recommendedName>
</protein>
<gene>
    <name evidence="2" type="ORF">NIES267_56710</name>
</gene>
<feature type="coiled-coil region" evidence="1">
    <location>
        <begin position="165"/>
        <end position="192"/>
    </location>
</feature>
<organism evidence="2 3">
    <name type="scientific">Calothrix parasitica NIES-267</name>
    <dbReference type="NCBI Taxonomy" id="1973488"/>
    <lineage>
        <taxon>Bacteria</taxon>
        <taxon>Bacillati</taxon>
        <taxon>Cyanobacteriota</taxon>
        <taxon>Cyanophyceae</taxon>
        <taxon>Nostocales</taxon>
        <taxon>Calotrichaceae</taxon>
        <taxon>Calothrix</taxon>
    </lineage>
</organism>
<dbReference type="EMBL" id="AP018227">
    <property type="protein sequence ID" value="BAY86165.1"/>
    <property type="molecule type" value="Genomic_DNA"/>
</dbReference>
<name>A0A1Z4LY38_9CYAN</name>
<dbReference type="InterPro" id="IPR010765">
    <property type="entry name" value="DUF1350"/>
</dbReference>
<sequence length="322" mass="37334">MIIPKLNTAKSIKFRDSVENFYFRSFSNSWVAIHPNPKGIIQFIGSFVFGSFPIKFYKYLLQNLFEQGYTIFVFRFPFTPLKFDHWQFTTELLKEEYALRVEVIRFLKKNNKTSENNLEIYLNDSNYYWLGHSLGCKYITLLEILSNDLNQRELILQKSLANRYNQKLLSQLKSVDIARENAEQEISKILNRPTLINKYFIQNQPSILLAPEISNTVTVNGINIPTAKPLSKFELLVSPNLRETKSMIAQSTNLFNLTGIISFSQDFIARDDVNFLCKQLSLKPVNPPLHKQLFGWHLDPNAVEIKHLGACINGLFGELIQR</sequence>
<evidence type="ECO:0008006" key="4">
    <source>
        <dbReference type="Google" id="ProtNLM"/>
    </source>
</evidence>
<dbReference type="OrthoDB" id="479210at2"/>
<accession>A0A1Z4LY38</accession>
<keyword evidence="3" id="KW-1185">Reference proteome</keyword>
<evidence type="ECO:0000313" key="3">
    <source>
        <dbReference type="Proteomes" id="UP000218418"/>
    </source>
</evidence>
<keyword evidence="1" id="KW-0175">Coiled coil</keyword>
<reference evidence="2 3" key="1">
    <citation type="submission" date="2017-06" db="EMBL/GenBank/DDBJ databases">
        <title>Genome sequencing of cyanobaciteial culture collection at National Institute for Environmental Studies (NIES).</title>
        <authorList>
            <person name="Hirose Y."/>
            <person name="Shimura Y."/>
            <person name="Fujisawa T."/>
            <person name="Nakamura Y."/>
            <person name="Kawachi M."/>
        </authorList>
    </citation>
    <scope>NUCLEOTIDE SEQUENCE [LARGE SCALE GENOMIC DNA]</scope>
    <source>
        <strain evidence="2 3">NIES-267</strain>
    </source>
</reference>
<dbReference type="Pfam" id="PF07082">
    <property type="entry name" value="DUF1350"/>
    <property type="match status" value="1"/>
</dbReference>